<keyword evidence="10" id="KW-1185">Reference proteome</keyword>
<dbReference type="Gene3D" id="1.10.1740.10">
    <property type="match status" value="1"/>
</dbReference>
<dbReference type="InterPro" id="IPR007627">
    <property type="entry name" value="RNA_pol_sigma70_r2"/>
</dbReference>
<organism evidence="9 10">
    <name type="scientific">Actinomadura vinacea</name>
    <dbReference type="NCBI Taxonomy" id="115336"/>
    <lineage>
        <taxon>Bacteria</taxon>
        <taxon>Bacillati</taxon>
        <taxon>Actinomycetota</taxon>
        <taxon>Actinomycetes</taxon>
        <taxon>Streptosporangiales</taxon>
        <taxon>Thermomonosporaceae</taxon>
        <taxon>Actinomadura</taxon>
    </lineage>
</organism>
<dbReference type="Pfam" id="PF13490">
    <property type="entry name" value="zf-HC2"/>
    <property type="match status" value="1"/>
</dbReference>
<dbReference type="InterPro" id="IPR014284">
    <property type="entry name" value="RNA_pol_sigma-70_dom"/>
</dbReference>
<reference evidence="9 10" key="1">
    <citation type="journal article" date="2019" name="Int. J. Syst. Evol. Microbiol.">
        <title>The Global Catalogue of Microorganisms (GCM) 10K type strain sequencing project: providing services to taxonomists for standard genome sequencing and annotation.</title>
        <authorList>
            <consortium name="The Broad Institute Genomics Platform"/>
            <consortium name="The Broad Institute Genome Sequencing Center for Infectious Disease"/>
            <person name="Wu L."/>
            <person name="Ma J."/>
        </authorList>
    </citation>
    <scope>NUCLEOTIDE SEQUENCE [LARGE SCALE GENOMIC DNA]</scope>
    <source>
        <strain evidence="9 10">JCM 3325</strain>
    </source>
</reference>
<evidence type="ECO:0000259" key="8">
    <source>
        <dbReference type="Pfam" id="PF13490"/>
    </source>
</evidence>
<evidence type="ECO:0008006" key="11">
    <source>
        <dbReference type="Google" id="ProtNLM"/>
    </source>
</evidence>
<gene>
    <name evidence="9" type="ORF">GCM10010191_48050</name>
</gene>
<keyword evidence="5" id="KW-0804">Transcription</keyword>
<evidence type="ECO:0000256" key="5">
    <source>
        <dbReference type="ARBA" id="ARBA00023163"/>
    </source>
</evidence>
<accession>A0ABN3JGG2</accession>
<dbReference type="InterPro" id="IPR041916">
    <property type="entry name" value="Anti_sigma_zinc_sf"/>
</dbReference>
<dbReference type="Pfam" id="PF04542">
    <property type="entry name" value="Sigma70_r2"/>
    <property type="match status" value="1"/>
</dbReference>
<dbReference type="Proteomes" id="UP001501231">
    <property type="component" value="Unassembled WGS sequence"/>
</dbReference>
<keyword evidence="2" id="KW-0805">Transcription regulation</keyword>
<feature type="compositionally biased region" description="Low complexity" evidence="6">
    <location>
        <begin position="366"/>
        <end position="381"/>
    </location>
</feature>
<keyword evidence="3" id="KW-0731">Sigma factor</keyword>
<dbReference type="EMBL" id="BAAARW010000019">
    <property type="protein sequence ID" value="GAA2429147.1"/>
    <property type="molecule type" value="Genomic_DNA"/>
</dbReference>
<dbReference type="InterPro" id="IPR013324">
    <property type="entry name" value="RNA_pol_sigma_r3/r4-like"/>
</dbReference>
<feature type="domain" description="RNA polymerase sigma-70 region 2" evidence="7">
    <location>
        <begin position="33"/>
        <end position="100"/>
    </location>
</feature>
<evidence type="ECO:0000313" key="10">
    <source>
        <dbReference type="Proteomes" id="UP001501231"/>
    </source>
</evidence>
<dbReference type="InterPro" id="IPR039425">
    <property type="entry name" value="RNA_pol_sigma-70-like"/>
</dbReference>
<name>A0ABN3JGG2_9ACTN</name>
<dbReference type="Gene3D" id="1.10.10.1320">
    <property type="entry name" value="Anti-sigma factor, zinc-finger domain"/>
    <property type="match status" value="1"/>
</dbReference>
<evidence type="ECO:0000256" key="1">
    <source>
        <dbReference type="ARBA" id="ARBA00010641"/>
    </source>
</evidence>
<evidence type="ECO:0000256" key="2">
    <source>
        <dbReference type="ARBA" id="ARBA00023015"/>
    </source>
</evidence>
<feature type="compositionally biased region" description="Basic and acidic residues" evidence="6">
    <location>
        <begin position="388"/>
        <end position="398"/>
    </location>
</feature>
<dbReference type="InterPro" id="IPR036388">
    <property type="entry name" value="WH-like_DNA-bd_sf"/>
</dbReference>
<dbReference type="PANTHER" id="PTHR43133:SF8">
    <property type="entry name" value="RNA POLYMERASE SIGMA FACTOR HI_1459-RELATED"/>
    <property type="match status" value="1"/>
</dbReference>
<evidence type="ECO:0000313" key="9">
    <source>
        <dbReference type="EMBL" id="GAA2429147.1"/>
    </source>
</evidence>
<dbReference type="PANTHER" id="PTHR43133">
    <property type="entry name" value="RNA POLYMERASE ECF-TYPE SIGMA FACTO"/>
    <property type="match status" value="1"/>
</dbReference>
<comment type="similarity">
    <text evidence="1">Belongs to the sigma-70 factor family. ECF subfamily.</text>
</comment>
<sequence length="481" mass="50550">MSEAASNLPLAETSDAVLISRIRAGEVDAFGTLYERHAGAARRLARQLAEGEAAEDAVHETFAKILDVLRRGGGPRSGFRPYLLTAVRRTVYDRHRRERRLQSTDRIEMYDPGVPFVDPALEGLERSMVARAFQSLPERWQAVLWHTEIEGAKPADVGPLLGLSPNGVAALAYRAREGLRQAYLQMHLDDPSAGSDPGATAAAVDGRCRPVLDMLGAYVRGGLARRDSRTVERHLDGCERCKGIHAELTDVNTALRDAVGPLVLGTASVAFLAAKSGVTAGGAFGWWPWLRWVAERRTGMGAGTAATAGAVALTMVLMAADHPIGQASPPMAVPSAAASRNAGGLPAGPPAALNGRPGGPLVTAIPSVSPGPSAAAPDGGACTPGAKPSRDGRKASKGDKKRGHRPGGRPDGRCGPPGRRLGTEHGDARPGKPPRGRKDGPPHSKAKPKPKRGHQQEHGHGNGNGHESDHGHGHGHKPRPR</sequence>
<feature type="compositionally biased region" description="Low complexity" evidence="6">
    <location>
        <begin position="329"/>
        <end position="355"/>
    </location>
</feature>
<protein>
    <recommendedName>
        <fullName evidence="11">Sigma-70 family RNA polymerase sigma factor</fullName>
    </recommendedName>
</protein>
<proteinExistence type="inferred from homology"/>
<evidence type="ECO:0000259" key="7">
    <source>
        <dbReference type="Pfam" id="PF04542"/>
    </source>
</evidence>
<dbReference type="Gene3D" id="1.10.10.10">
    <property type="entry name" value="Winged helix-like DNA-binding domain superfamily/Winged helix DNA-binding domain"/>
    <property type="match status" value="1"/>
</dbReference>
<comment type="caution">
    <text evidence="9">The sequence shown here is derived from an EMBL/GenBank/DDBJ whole genome shotgun (WGS) entry which is preliminary data.</text>
</comment>
<evidence type="ECO:0000256" key="4">
    <source>
        <dbReference type="ARBA" id="ARBA00023125"/>
    </source>
</evidence>
<dbReference type="SUPFAM" id="SSF88946">
    <property type="entry name" value="Sigma2 domain of RNA polymerase sigma factors"/>
    <property type="match status" value="1"/>
</dbReference>
<evidence type="ECO:0000256" key="3">
    <source>
        <dbReference type="ARBA" id="ARBA00023082"/>
    </source>
</evidence>
<feature type="region of interest" description="Disordered" evidence="6">
    <location>
        <begin position="329"/>
        <end position="481"/>
    </location>
</feature>
<feature type="compositionally biased region" description="Basic and acidic residues" evidence="6">
    <location>
        <begin position="421"/>
        <end position="442"/>
    </location>
</feature>
<evidence type="ECO:0000256" key="6">
    <source>
        <dbReference type="SAM" id="MobiDB-lite"/>
    </source>
</evidence>
<feature type="compositionally biased region" description="Basic and acidic residues" evidence="6">
    <location>
        <begin position="454"/>
        <end position="472"/>
    </location>
</feature>
<feature type="domain" description="Putative zinc-finger" evidence="8">
    <location>
        <begin position="208"/>
        <end position="241"/>
    </location>
</feature>
<keyword evidence="4" id="KW-0238">DNA-binding</keyword>
<feature type="compositionally biased region" description="Basic residues" evidence="6">
    <location>
        <begin position="444"/>
        <end position="453"/>
    </location>
</feature>
<dbReference type="InterPro" id="IPR027383">
    <property type="entry name" value="Znf_put"/>
</dbReference>
<dbReference type="InterPro" id="IPR013325">
    <property type="entry name" value="RNA_pol_sigma_r2"/>
</dbReference>
<dbReference type="SUPFAM" id="SSF88659">
    <property type="entry name" value="Sigma3 and sigma4 domains of RNA polymerase sigma factors"/>
    <property type="match status" value="1"/>
</dbReference>
<dbReference type="NCBIfam" id="TIGR02937">
    <property type="entry name" value="sigma70-ECF"/>
    <property type="match status" value="1"/>
</dbReference>